<evidence type="ECO:0000313" key="1">
    <source>
        <dbReference type="EMBL" id="CAI8584892.1"/>
    </source>
</evidence>
<evidence type="ECO:0000313" key="2">
    <source>
        <dbReference type="Proteomes" id="UP001157006"/>
    </source>
</evidence>
<accession>A0AAV0YK60</accession>
<comment type="caution">
    <text evidence="1">The sequence shown here is derived from an EMBL/GenBank/DDBJ whole genome shotgun (WGS) entry which is preliminary data.</text>
</comment>
<dbReference type="EMBL" id="CATIWC010002576">
    <property type="protein sequence ID" value="CAI8584892.1"/>
    <property type="molecule type" value="Genomic_DNA"/>
</dbReference>
<proteinExistence type="predicted"/>
<dbReference type="AlphaFoldDB" id="A0AAV0YK60"/>
<dbReference type="Proteomes" id="UP001157006">
    <property type="component" value="Unassembled WGS sequence"/>
</dbReference>
<organism evidence="1 2">
    <name type="scientific">Vicia faba</name>
    <name type="common">Broad bean</name>
    <name type="synonym">Faba vulgaris</name>
    <dbReference type="NCBI Taxonomy" id="3906"/>
    <lineage>
        <taxon>Eukaryota</taxon>
        <taxon>Viridiplantae</taxon>
        <taxon>Streptophyta</taxon>
        <taxon>Embryophyta</taxon>
        <taxon>Tracheophyta</taxon>
        <taxon>Spermatophyta</taxon>
        <taxon>Magnoliopsida</taxon>
        <taxon>eudicotyledons</taxon>
        <taxon>Gunneridae</taxon>
        <taxon>Pentapetalae</taxon>
        <taxon>rosids</taxon>
        <taxon>fabids</taxon>
        <taxon>Fabales</taxon>
        <taxon>Fabaceae</taxon>
        <taxon>Papilionoideae</taxon>
        <taxon>50 kb inversion clade</taxon>
        <taxon>NPAAA clade</taxon>
        <taxon>Hologalegina</taxon>
        <taxon>IRL clade</taxon>
        <taxon>Fabeae</taxon>
        <taxon>Vicia</taxon>
    </lineage>
</organism>
<protein>
    <submittedName>
        <fullName evidence="1">Uncharacterized protein</fullName>
    </submittedName>
</protein>
<sequence>MVCFLQLSSLSDGCNINMLNSTSFSTNQICVKSQNFLLYIIPICQNIVLRVLQFMYANLFVFPSNGGMEISIISIPVFKPINLSLMHQDFLLHINGLEQFFGPLVNQLNEILIEYVIRCELLYLSKLTSTFLYSLYFVNCILVHLPHQRLQAVVFVLHSIHKFPHHLNIPIISYCLHKMRLIYHTI</sequence>
<gene>
    <name evidence="1" type="ORF">VFH_U098480</name>
</gene>
<keyword evidence="2" id="KW-1185">Reference proteome</keyword>
<reference evidence="1 2" key="1">
    <citation type="submission" date="2023-01" db="EMBL/GenBank/DDBJ databases">
        <authorList>
            <person name="Kreplak J."/>
        </authorList>
    </citation>
    <scope>NUCLEOTIDE SEQUENCE [LARGE SCALE GENOMIC DNA]</scope>
</reference>
<name>A0AAV0YK60_VICFA</name>